<gene>
    <name evidence="1" type="ORF">ACETAC_05375</name>
</gene>
<name>A0A975AXL8_9THEO</name>
<evidence type="ECO:0008006" key="3">
    <source>
        <dbReference type="Google" id="ProtNLM"/>
    </source>
</evidence>
<protein>
    <recommendedName>
        <fullName evidence="3">HerA-ATP synthase, barrel domain protein</fullName>
    </recommendedName>
</protein>
<dbReference type="KEGG" id="aaut:ACETAC_05375"/>
<organism evidence="1 2">
    <name type="scientific">Aceticella autotrophica</name>
    <dbReference type="NCBI Taxonomy" id="2755338"/>
    <lineage>
        <taxon>Bacteria</taxon>
        <taxon>Bacillati</taxon>
        <taxon>Bacillota</taxon>
        <taxon>Clostridia</taxon>
        <taxon>Thermoanaerobacterales</taxon>
        <taxon>Thermoanaerobacteraceae</taxon>
        <taxon>Aceticella</taxon>
    </lineage>
</organism>
<proteinExistence type="predicted"/>
<keyword evidence="2" id="KW-1185">Reference proteome</keyword>
<dbReference type="Proteomes" id="UP000671913">
    <property type="component" value="Chromosome"/>
</dbReference>
<dbReference type="EMBL" id="CP060096">
    <property type="protein sequence ID" value="QSZ28357.1"/>
    <property type="molecule type" value="Genomic_DNA"/>
</dbReference>
<reference evidence="1" key="1">
    <citation type="submission" date="2020-08" db="EMBL/GenBank/DDBJ databases">
        <title>Genomic insights into the carbon and energy metabolism of the first obligate autotrophic acetogenic bacterium Aceticella autotrophica gen. nov., sp. nov.</title>
        <authorList>
            <person name="Toshchakov S.V."/>
            <person name="Elcheninov A.G."/>
            <person name="Kublanov I.V."/>
            <person name="Frolov E.N."/>
            <person name="Lebedinsky A.V."/>
        </authorList>
    </citation>
    <scope>NUCLEOTIDE SEQUENCE</scope>
    <source>
        <strain evidence="1">3443-3Ac</strain>
    </source>
</reference>
<accession>A0A975AXL8</accession>
<dbReference type="AlphaFoldDB" id="A0A975AXL8"/>
<sequence>MFECQSVKLDESPDFGGFVKVISNDMTIYGIVFNICTMSEDITRKPVAFGLTEEELRRQQPQIFELMHTYFKVLIIGYKKEGYRGILPPRPAKIHSFVYDCEREDLIDISKDLNFLKNILNGQTGIEEELVASVIRNLSKVVLEKDCYMITVGKELIRLLKNDFDRFLTIKRMCKI</sequence>
<evidence type="ECO:0000313" key="2">
    <source>
        <dbReference type="Proteomes" id="UP000671913"/>
    </source>
</evidence>
<evidence type="ECO:0000313" key="1">
    <source>
        <dbReference type="EMBL" id="QSZ28357.1"/>
    </source>
</evidence>